<keyword evidence="2" id="KW-0472">Membrane</keyword>
<keyword evidence="2" id="KW-0812">Transmembrane</keyword>
<sequence length="408" mass="45626">MPGINQLPAGAEWAAAISLTWATTSLICSSLLLWLTWAHSEGRSYLALLSISSIFSNLFSIIQQCRDVTWYVDIQTEAFERKLSLPADDPELAISDEYYLYNVQALLVMFWAAELCQLTYQIGERRNMRRLLRNLHMAGKFISWLLPMITIACLQVSSLKESFIAFILIADLPLMISLAMGSGLMIAVLIRYIHTRQRFTHWNPPKFSSTTNSEAGTTTASSCQNTGGRRGLYDRWLMVRFTIAFVLLAVFEVTNTLFQITALKNNIHDAQNSAPDLSTARAIQTLFLDMPGTTPGIFIFVVFGTTASSRAKLADLLVPAGWRENTRGCFRLGSRQASTPPVRDPLTSYDSGIHVQRSLTITSTRRGHMSYINDEDLDSSDTGDVFLTDLPKRPESTAPVWLDNDEDS</sequence>
<evidence type="ECO:0000256" key="1">
    <source>
        <dbReference type="SAM" id="MobiDB-lite"/>
    </source>
</evidence>
<dbReference type="Proteomes" id="UP000285146">
    <property type="component" value="Unassembled WGS sequence"/>
</dbReference>
<evidence type="ECO:0000256" key="2">
    <source>
        <dbReference type="SAM" id="Phobius"/>
    </source>
</evidence>
<evidence type="ECO:0000313" key="4">
    <source>
        <dbReference type="Proteomes" id="UP000285146"/>
    </source>
</evidence>
<dbReference type="EMBL" id="LKEB01000066">
    <property type="protein sequence ID" value="ROV96878.1"/>
    <property type="molecule type" value="Genomic_DNA"/>
</dbReference>
<keyword evidence="2" id="KW-1133">Transmembrane helix</keyword>
<keyword evidence="4" id="KW-1185">Reference proteome</keyword>
<proteinExistence type="predicted"/>
<evidence type="ECO:0000313" key="3">
    <source>
        <dbReference type="EMBL" id="ROV96878.1"/>
    </source>
</evidence>
<feature type="transmembrane region" description="Helical" evidence="2">
    <location>
        <begin position="141"/>
        <end position="157"/>
    </location>
</feature>
<name>A0A423W0M0_9PEZI</name>
<dbReference type="AlphaFoldDB" id="A0A423W0M0"/>
<dbReference type="InParanoid" id="A0A423W0M0"/>
<protein>
    <submittedName>
        <fullName evidence="3">Uncharacterized protein</fullName>
    </submittedName>
</protein>
<feature type="transmembrane region" description="Helical" evidence="2">
    <location>
        <begin position="237"/>
        <end position="258"/>
    </location>
</feature>
<feature type="transmembrane region" description="Helical" evidence="2">
    <location>
        <begin position="163"/>
        <end position="190"/>
    </location>
</feature>
<feature type="transmembrane region" description="Helical" evidence="2">
    <location>
        <begin position="98"/>
        <end position="120"/>
    </location>
</feature>
<organism evidence="3 4">
    <name type="scientific">Cytospora leucostoma</name>
    <dbReference type="NCBI Taxonomy" id="1230097"/>
    <lineage>
        <taxon>Eukaryota</taxon>
        <taxon>Fungi</taxon>
        <taxon>Dikarya</taxon>
        <taxon>Ascomycota</taxon>
        <taxon>Pezizomycotina</taxon>
        <taxon>Sordariomycetes</taxon>
        <taxon>Sordariomycetidae</taxon>
        <taxon>Diaporthales</taxon>
        <taxon>Cytosporaceae</taxon>
        <taxon>Cytospora</taxon>
    </lineage>
</organism>
<feature type="region of interest" description="Disordered" evidence="1">
    <location>
        <begin position="389"/>
        <end position="408"/>
    </location>
</feature>
<feature type="transmembrane region" description="Helical" evidence="2">
    <location>
        <begin position="13"/>
        <end position="37"/>
    </location>
</feature>
<comment type="caution">
    <text evidence="3">The sequence shown here is derived from an EMBL/GenBank/DDBJ whole genome shotgun (WGS) entry which is preliminary data.</text>
</comment>
<accession>A0A423W0M0</accession>
<feature type="transmembrane region" description="Helical" evidence="2">
    <location>
        <begin position="44"/>
        <end position="62"/>
    </location>
</feature>
<dbReference type="OrthoDB" id="5287295at2759"/>
<reference evidence="3 4" key="1">
    <citation type="submission" date="2015-09" db="EMBL/GenBank/DDBJ databases">
        <title>Host preference determinants of Valsa canker pathogens revealed by comparative genomics.</title>
        <authorList>
            <person name="Yin Z."/>
            <person name="Huang L."/>
        </authorList>
    </citation>
    <scope>NUCLEOTIDE SEQUENCE [LARGE SCALE GENOMIC DNA]</scope>
    <source>
        <strain evidence="3 4">SXYLt</strain>
    </source>
</reference>
<gene>
    <name evidence="3" type="ORF">VPNG_09238</name>
</gene>